<keyword evidence="3 6" id="KW-0732">Signal</keyword>
<comment type="similarity">
    <text evidence="2">Belongs to the SusD family.</text>
</comment>
<feature type="signal peptide" evidence="6">
    <location>
        <begin position="1"/>
        <end position="21"/>
    </location>
</feature>
<reference evidence="9 10" key="1">
    <citation type="submission" date="2019-03" db="EMBL/GenBank/DDBJ databases">
        <title>Genomic Encyclopedia of Archaeal and Bacterial Type Strains, Phase II (KMG-II): from individual species to whole genera.</title>
        <authorList>
            <person name="Goeker M."/>
        </authorList>
    </citation>
    <scope>NUCLEOTIDE SEQUENCE [LARGE SCALE GENOMIC DNA]</scope>
    <source>
        <strain evidence="9 10">DSM 28213</strain>
    </source>
</reference>
<keyword evidence="5" id="KW-0998">Cell outer membrane</keyword>
<evidence type="ECO:0000259" key="7">
    <source>
        <dbReference type="Pfam" id="PF07980"/>
    </source>
</evidence>
<name>A0A4R7F5A8_9FLAO</name>
<accession>A0A4R7F5A8</accession>
<dbReference type="RefSeq" id="WP_133711548.1">
    <property type="nucleotide sequence ID" value="NZ_SOAG01000002.1"/>
</dbReference>
<dbReference type="EMBL" id="SOAG01000002">
    <property type="protein sequence ID" value="TDS65323.1"/>
    <property type="molecule type" value="Genomic_DNA"/>
</dbReference>
<evidence type="ECO:0000256" key="2">
    <source>
        <dbReference type="ARBA" id="ARBA00006275"/>
    </source>
</evidence>
<evidence type="ECO:0000256" key="6">
    <source>
        <dbReference type="SAM" id="SignalP"/>
    </source>
</evidence>
<feature type="domain" description="SusD-like N-terminal" evidence="8">
    <location>
        <begin position="23"/>
        <end position="235"/>
    </location>
</feature>
<dbReference type="InterPro" id="IPR033985">
    <property type="entry name" value="SusD-like_N"/>
</dbReference>
<comment type="subcellular location">
    <subcellularLocation>
        <location evidence="1">Cell outer membrane</location>
    </subcellularLocation>
</comment>
<dbReference type="Pfam" id="PF14322">
    <property type="entry name" value="SusD-like_3"/>
    <property type="match status" value="1"/>
</dbReference>
<dbReference type="OrthoDB" id="630434at2"/>
<gene>
    <name evidence="9" type="ORF">C8P70_102107</name>
</gene>
<dbReference type="Gene3D" id="1.25.40.390">
    <property type="match status" value="1"/>
</dbReference>
<protein>
    <submittedName>
        <fullName evidence="9">SusD-like starch-binding protein associating with outer membrane</fullName>
    </submittedName>
</protein>
<keyword evidence="10" id="KW-1185">Reference proteome</keyword>
<organism evidence="9 10">
    <name type="scientific">Myroides indicus</name>
    <dbReference type="NCBI Taxonomy" id="1323422"/>
    <lineage>
        <taxon>Bacteria</taxon>
        <taxon>Pseudomonadati</taxon>
        <taxon>Bacteroidota</taxon>
        <taxon>Flavobacteriia</taxon>
        <taxon>Flavobacteriales</taxon>
        <taxon>Flavobacteriaceae</taxon>
        <taxon>Myroides</taxon>
    </lineage>
</organism>
<proteinExistence type="inferred from homology"/>
<evidence type="ECO:0000256" key="1">
    <source>
        <dbReference type="ARBA" id="ARBA00004442"/>
    </source>
</evidence>
<dbReference type="InterPro" id="IPR011990">
    <property type="entry name" value="TPR-like_helical_dom_sf"/>
</dbReference>
<comment type="caution">
    <text evidence="9">The sequence shown here is derived from an EMBL/GenBank/DDBJ whole genome shotgun (WGS) entry which is preliminary data.</text>
</comment>
<dbReference type="Proteomes" id="UP000295215">
    <property type="component" value="Unassembled WGS sequence"/>
</dbReference>
<evidence type="ECO:0000313" key="9">
    <source>
        <dbReference type="EMBL" id="TDS65323.1"/>
    </source>
</evidence>
<evidence type="ECO:0000313" key="10">
    <source>
        <dbReference type="Proteomes" id="UP000295215"/>
    </source>
</evidence>
<feature type="domain" description="RagB/SusD" evidence="7">
    <location>
        <begin position="242"/>
        <end position="506"/>
    </location>
</feature>
<dbReference type="GO" id="GO:0009279">
    <property type="term" value="C:cell outer membrane"/>
    <property type="evidence" value="ECO:0007669"/>
    <property type="project" value="UniProtKB-SubCell"/>
</dbReference>
<dbReference type="SUPFAM" id="SSF48452">
    <property type="entry name" value="TPR-like"/>
    <property type="match status" value="1"/>
</dbReference>
<evidence type="ECO:0000256" key="5">
    <source>
        <dbReference type="ARBA" id="ARBA00023237"/>
    </source>
</evidence>
<feature type="chain" id="PRO_5020927706" evidence="6">
    <location>
        <begin position="22"/>
        <end position="514"/>
    </location>
</feature>
<evidence type="ECO:0000256" key="3">
    <source>
        <dbReference type="ARBA" id="ARBA00022729"/>
    </source>
</evidence>
<evidence type="ECO:0000256" key="4">
    <source>
        <dbReference type="ARBA" id="ARBA00023136"/>
    </source>
</evidence>
<dbReference type="Pfam" id="PF07980">
    <property type="entry name" value="SusD_RagB"/>
    <property type="match status" value="1"/>
</dbReference>
<dbReference type="PROSITE" id="PS51257">
    <property type="entry name" value="PROKAR_LIPOPROTEIN"/>
    <property type="match status" value="1"/>
</dbReference>
<dbReference type="AlphaFoldDB" id="A0A4R7F5A8"/>
<evidence type="ECO:0000259" key="8">
    <source>
        <dbReference type="Pfam" id="PF14322"/>
    </source>
</evidence>
<sequence>MKIRFIKHIALAAVLALGACSKDYLDTYPTDETSPSTVFETTEGVEMAVNGLAKIMVTQHLETQGFNGEGTIKMYYGEYPGNNFRVNLPGWGPLINGEYFEKSDVIYNYYPWHYYYMLINNANVIIDKVDEAEGPAATKEYLKAQALAYRAYSYTMLSQIYGYRWDASGNGSQKCLVLRTSSVEDPNQPMVSLNEIYKQVYQDLDLSISLFEKSGYKRSANHQIDKNVAQAIYARAAIVKKDYETAAKYAALAREGYPLMNNQEYKNGFANPTSEWIWGSFGASDEQLYFFSYQAYIAYNSSASSVRVYPKRMSKELYETIPNTDIRKELFLNPEGYEGQYVLNSGETESGSEMDKAARAAFPGLQSNAVVAAYMQFKIKANDMPGVGHLNHFRSSEMYLIEAEAKHFLGQDGEAAQLLEELTQGSGRDTEYVCSKTGDELFKEIVKYRGIELWGEGFDWFDMKRWGLPIIRKTGKDGGNYPELLAIDKTPNANNNWTWVTPAKEYDFNSALKE</sequence>
<dbReference type="InterPro" id="IPR012944">
    <property type="entry name" value="SusD_RagB_dom"/>
</dbReference>
<keyword evidence="4" id="KW-0472">Membrane</keyword>